<dbReference type="RefSeq" id="WP_166153785.1">
    <property type="nucleotide sequence ID" value="NZ_JAAOIW010000012.1"/>
</dbReference>
<evidence type="ECO:0000313" key="2">
    <source>
        <dbReference type="Proteomes" id="UP001165962"/>
    </source>
</evidence>
<gene>
    <name evidence="1" type="ORF">G9U52_27040</name>
</gene>
<keyword evidence="2" id="KW-1185">Reference proteome</keyword>
<reference evidence="1" key="1">
    <citation type="submission" date="2020-03" db="EMBL/GenBank/DDBJ databases">
        <title>Draft sequencing of Paenibacilllus sp. S3N08.</title>
        <authorList>
            <person name="Kim D.-U."/>
        </authorList>
    </citation>
    <scope>NUCLEOTIDE SEQUENCE</scope>
    <source>
        <strain evidence="1">S3N08</strain>
    </source>
</reference>
<dbReference type="Proteomes" id="UP001165962">
    <property type="component" value="Unassembled WGS sequence"/>
</dbReference>
<dbReference type="EMBL" id="JAAOIW010000012">
    <property type="protein sequence ID" value="NHN33475.1"/>
    <property type="molecule type" value="Genomic_DNA"/>
</dbReference>
<protein>
    <submittedName>
        <fullName evidence="1">Uncharacterized protein</fullName>
    </submittedName>
</protein>
<evidence type="ECO:0000313" key="1">
    <source>
        <dbReference type="EMBL" id="NHN33475.1"/>
    </source>
</evidence>
<name>A0ABX0JDK4_9BACL</name>
<accession>A0ABX0JDK4</accession>
<comment type="caution">
    <text evidence="1">The sequence shown here is derived from an EMBL/GenBank/DDBJ whole genome shotgun (WGS) entry which is preliminary data.</text>
</comment>
<organism evidence="1 2">
    <name type="scientific">Paenibacillus agricola</name>
    <dbReference type="NCBI Taxonomy" id="2716264"/>
    <lineage>
        <taxon>Bacteria</taxon>
        <taxon>Bacillati</taxon>
        <taxon>Bacillota</taxon>
        <taxon>Bacilli</taxon>
        <taxon>Bacillales</taxon>
        <taxon>Paenibacillaceae</taxon>
        <taxon>Paenibacillus</taxon>
    </lineage>
</organism>
<proteinExistence type="predicted"/>
<sequence length="110" mass="11948">MIKRVLPYTGLRVIPTSPASMQVIVEPGSLSTGSKIITLSDPCQISIHPVGQRPYTKQVYQIKGLGMKSPWGWNGESIRGSGGSPYQRMVPGSLKVYSKDLPIKIYSGLS</sequence>